<keyword evidence="1" id="KW-0732">Signal</keyword>
<gene>
    <name evidence="2" type="ORF">PBRA_005420</name>
    <name evidence="3" type="ORF">PLBR_LOCUS7856</name>
</gene>
<dbReference type="EMBL" id="OVEO01000015">
    <property type="protein sequence ID" value="SPR00641.1"/>
    <property type="molecule type" value="Genomic_DNA"/>
</dbReference>
<dbReference type="AlphaFoldDB" id="A0A0G4INK4"/>
<reference evidence="3 5" key="2">
    <citation type="submission" date="2018-03" db="EMBL/GenBank/DDBJ databases">
        <authorList>
            <person name="Fogelqvist J."/>
        </authorList>
    </citation>
    <scope>NUCLEOTIDE SEQUENCE [LARGE SCALE GENOMIC DNA]</scope>
</reference>
<name>A0A0G4INK4_PLABS</name>
<geneLocation type="mitochondrion" evidence="3"/>
<evidence type="ECO:0000313" key="5">
    <source>
        <dbReference type="Proteomes" id="UP000290189"/>
    </source>
</evidence>
<evidence type="ECO:0000313" key="2">
    <source>
        <dbReference type="EMBL" id="CEO96816.1"/>
    </source>
</evidence>
<sequence>MRSTACLVVVLLAVVVVVAVDPAAPGKRRRCPRLTMKQLMTTGLLAAAAASAGADGLPTTSAAGRAPTANAMVQEKAVTGAYDSCGAKQQQCALFCNTRAVKFSCNPSSGKYNCACPYQAFGSCSAVRQRCVYDCGANGVQQVVCQQGMTSSSTSCICNGETGYTPGYAYSAADGSNKDSKRLLAAAAAAAGAAALAGGALASGAL</sequence>
<protein>
    <recommendedName>
        <fullName evidence="6">EGF-like domain-containing protein</fullName>
    </recommendedName>
</protein>
<evidence type="ECO:0008006" key="6">
    <source>
        <dbReference type="Google" id="ProtNLM"/>
    </source>
</evidence>
<accession>A0A0G4INK4</accession>
<feature type="signal peptide" evidence="1">
    <location>
        <begin position="1"/>
        <end position="19"/>
    </location>
</feature>
<dbReference type="Proteomes" id="UP000290189">
    <property type="component" value="Unassembled WGS sequence"/>
</dbReference>
<organism evidence="2 4">
    <name type="scientific">Plasmodiophora brassicae</name>
    <name type="common">Clubroot disease agent</name>
    <dbReference type="NCBI Taxonomy" id="37360"/>
    <lineage>
        <taxon>Eukaryota</taxon>
        <taxon>Sar</taxon>
        <taxon>Rhizaria</taxon>
        <taxon>Endomyxa</taxon>
        <taxon>Phytomyxea</taxon>
        <taxon>Plasmodiophorida</taxon>
        <taxon>Plasmodiophoridae</taxon>
        <taxon>Plasmodiophora</taxon>
    </lineage>
</organism>
<evidence type="ECO:0000313" key="3">
    <source>
        <dbReference type="EMBL" id="SPR00641.1"/>
    </source>
</evidence>
<dbReference type="EMBL" id="CDSF01000076">
    <property type="protein sequence ID" value="CEO96816.1"/>
    <property type="molecule type" value="Genomic_DNA"/>
</dbReference>
<reference evidence="2 4" key="1">
    <citation type="submission" date="2015-02" db="EMBL/GenBank/DDBJ databases">
        <authorList>
            <person name="Chooi Y.-H."/>
        </authorList>
    </citation>
    <scope>NUCLEOTIDE SEQUENCE [LARGE SCALE GENOMIC DNA]</scope>
    <source>
        <strain evidence="2">E3</strain>
    </source>
</reference>
<keyword evidence="4" id="KW-1185">Reference proteome</keyword>
<evidence type="ECO:0000313" key="4">
    <source>
        <dbReference type="Proteomes" id="UP000039324"/>
    </source>
</evidence>
<evidence type="ECO:0000256" key="1">
    <source>
        <dbReference type="SAM" id="SignalP"/>
    </source>
</evidence>
<keyword evidence="3" id="KW-0496">Mitochondrion</keyword>
<proteinExistence type="predicted"/>
<dbReference type="Proteomes" id="UP000039324">
    <property type="component" value="Unassembled WGS sequence"/>
</dbReference>
<feature type="chain" id="PRO_5035990688" description="EGF-like domain-containing protein" evidence="1">
    <location>
        <begin position="20"/>
        <end position="206"/>
    </location>
</feature>